<dbReference type="Gene3D" id="3.30.710.10">
    <property type="entry name" value="Potassium Channel Kv1.1, Chain A"/>
    <property type="match status" value="1"/>
</dbReference>
<gene>
    <name evidence="7" type="primary">LOC104599321</name>
</gene>
<protein>
    <submittedName>
        <fullName evidence="7">BTB/POZ domain-containing protein At5g60050</fullName>
    </submittedName>
</protein>
<feature type="coiled-coil region" evidence="4">
    <location>
        <begin position="117"/>
        <end position="144"/>
    </location>
</feature>
<dbReference type="AlphaFoldDB" id="A0A1U8AD55"/>
<keyword evidence="6" id="KW-1185">Reference proteome</keyword>
<evidence type="ECO:0000256" key="3">
    <source>
        <dbReference type="ARBA" id="ARBA00022786"/>
    </source>
</evidence>
<comment type="pathway">
    <text evidence="2">Protein modification; protein ubiquitination.</text>
</comment>
<evidence type="ECO:0000256" key="2">
    <source>
        <dbReference type="ARBA" id="ARBA00004906"/>
    </source>
</evidence>
<dbReference type="InterPro" id="IPR038920">
    <property type="entry name" value="At3g05675-like"/>
</dbReference>
<dbReference type="RefSeq" id="XP_010260115.1">
    <property type="nucleotide sequence ID" value="XM_010261813.2"/>
</dbReference>
<accession>A0A1U8AD55</accession>
<dbReference type="GeneID" id="104599321"/>
<evidence type="ECO:0000256" key="5">
    <source>
        <dbReference type="SAM" id="MobiDB-lite"/>
    </source>
</evidence>
<evidence type="ECO:0000313" key="6">
    <source>
        <dbReference type="Proteomes" id="UP000189703"/>
    </source>
</evidence>
<dbReference type="PROSITE" id="PS50097">
    <property type="entry name" value="BTB"/>
    <property type="match status" value="1"/>
</dbReference>
<name>A0A1U8AD55_NELNU</name>
<keyword evidence="4" id="KW-0175">Coiled coil</keyword>
<proteinExistence type="predicted"/>
<dbReference type="UniPathway" id="UPA00143"/>
<dbReference type="OrthoDB" id="2014231at2759"/>
<dbReference type="Pfam" id="PF25553">
    <property type="entry name" value="BTB-POZ_ANK-like"/>
    <property type="match status" value="1"/>
</dbReference>
<comment type="function">
    <text evidence="1">May act as a substrate-specific adapter of an E3 ubiquitin-protein ligase complex (CUL3-RBX1-BTB) which mediates the ubiquitination and subsequent proteasomal degradation of target proteins.</text>
</comment>
<evidence type="ECO:0000256" key="1">
    <source>
        <dbReference type="ARBA" id="ARBA00002668"/>
    </source>
</evidence>
<organism evidence="6 7">
    <name type="scientific">Nelumbo nucifera</name>
    <name type="common">Sacred lotus</name>
    <dbReference type="NCBI Taxonomy" id="4432"/>
    <lineage>
        <taxon>Eukaryota</taxon>
        <taxon>Viridiplantae</taxon>
        <taxon>Streptophyta</taxon>
        <taxon>Embryophyta</taxon>
        <taxon>Tracheophyta</taxon>
        <taxon>Spermatophyta</taxon>
        <taxon>Magnoliopsida</taxon>
        <taxon>Proteales</taxon>
        <taxon>Nelumbonaceae</taxon>
        <taxon>Nelumbo</taxon>
    </lineage>
</organism>
<dbReference type="OMA" id="SHMVEIS"/>
<dbReference type="InterPro" id="IPR000210">
    <property type="entry name" value="BTB/POZ_dom"/>
</dbReference>
<dbReference type="InterPro" id="IPR058039">
    <property type="entry name" value="At3g05675-like_ankyrin"/>
</dbReference>
<sequence>MFLLQIKSRNNSSDSVCFFFFIHSPYSSPHTVPLSHSLYVLFLSSDLRALMAADNVLKSREVSAMIKQGFISDPTLCFSPSRMISRVSPSSSPSKSSPPPAFSDKMRSSPTLFEMMSEEQQREAKRSEDKRHKLQERISRILAEAPFQNPNWGSAGDVKLTVTSRDGFRVSMNVHRSVLADRSRFFAEKLRPDGAITHSVEICDCDDVEVYVETVVLMYSEDLKKRLMKEDVGKVLGLLKVSAAIMFDAGIASCLEYLDGVPWSEDEEEKVISHLGQLQLHNSVPDVLKRISVDPSTSARADDIFLRLLTGVLQAKDDKARREMKTLISGLLRENTNHLGHNVDRLDVSKETLYHLCHRCLSSLILCLSEAASLDESRRDRGVLMAEIAREADNMQWIVEILIDKKMGDEFVNLWADQKELAILHSKIPSMFRYEISRITAQLCIAVGRGQILVSKEARFSLLSTWLEALYEDFGWMRRACRSVDKKLVEDGLSQTILTLPMAQQQAILLNWFDRFLSKGDDCPNMQRAFEVWWRRAFIRQYMADQDQSQLQITVCDYPT</sequence>
<reference evidence="7" key="1">
    <citation type="submission" date="2025-08" db="UniProtKB">
        <authorList>
            <consortium name="RefSeq"/>
        </authorList>
    </citation>
    <scope>IDENTIFICATION</scope>
</reference>
<dbReference type="GO" id="GO:0016567">
    <property type="term" value="P:protein ubiquitination"/>
    <property type="evidence" value="ECO:0007669"/>
    <property type="project" value="UniProtKB-UniPathway"/>
</dbReference>
<keyword evidence="3" id="KW-0833">Ubl conjugation pathway</keyword>
<dbReference type="Proteomes" id="UP000189703">
    <property type="component" value="Unplaced"/>
</dbReference>
<feature type="region of interest" description="Disordered" evidence="5">
    <location>
        <begin position="83"/>
        <end position="107"/>
    </location>
</feature>
<dbReference type="InterPro" id="IPR011333">
    <property type="entry name" value="SKP1/BTB/POZ_sf"/>
</dbReference>
<dbReference type="KEGG" id="nnu:104599321"/>
<dbReference type="FunCoup" id="A0A1U8AD55">
    <property type="interactions" value="462"/>
</dbReference>
<dbReference type="eggNOG" id="ENOG502QPNN">
    <property type="taxonomic scope" value="Eukaryota"/>
</dbReference>
<dbReference type="PANTHER" id="PTHR31060">
    <property type="entry name" value="OSJNBA0011J08.25 PROTEIN-RELATED"/>
    <property type="match status" value="1"/>
</dbReference>
<evidence type="ECO:0000313" key="7">
    <source>
        <dbReference type="RefSeq" id="XP_010260115.1"/>
    </source>
</evidence>
<evidence type="ECO:0000256" key="4">
    <source>
        <dbReference type="SAM" id="Coils"/>
    </source>
</evidence>
<dbReference type="PANTHER" id="PTHR31060:SF32">
    <property type="entry name" value="BTB_POZ DOMAIN PLANT PROTEIN"/>
    <property type="match status" value="1"/>
</dbReference>
<feature type="compositionally biased region" description="Low complexity" evidence="5">
    <location>
        <begin position="83"/>
        <end position="95"/>
    </location>
</feature>